<keyword evidence="1" id="KW-0472">Membrane</keyword>
<evidence type="ECO:0000256" key="1">
    <source>
        <dbReference type="SAM" id="Phobius"/>
    </source>
</evidence>
<gene>
    <name evidence="2" type="ORF">JK636_18045</name>
</gene>
<feature type="transmembrane region" description="Helical" evidence="1">
    <location>
        <begin position="12"/>
        <end position="32"/>
    </location>
</feature>
<name>A0ABS1TE26_9CLOT</name>
<comment type="caution">
    <text evidence="2">The sequence shown here is derived from an EMBL/GenBank/DDBJ whole genome shotgun (WGS) entry which is preliminary data.</text>
</comment>
<reference evidence="2 3" key="1">
    <citation type="submission" date="2021-01" db="EMBL/GenBank/DDBJ databases">
        <title>Genome public.</title>
        <authorList>
            <person name="Liu C."/>
            <person name="Sun Q."/>
        </authorList>
    </citation>
    <scope>NUCLEOTIDE SEQUENCE [LARGE SCALE GENOMIC DNA]</scope>
    <source>
        <strain evidence="2 3">YIM B02515</strain>
    </source>
</reference>
<keyword evidence="1" id="KW-0812">Transmembrane</keyword>
<organism evidence="2 3">
    <name type="scientific">Clostridium rhizosphaerae</name>
    <dbReference type="NCBI Taxonomy" id="2803861"/>
    <lineage>
        <taxon>Bacteria</taxon>
        <taxon>Bacillati</taxon>
        <taxon>Bacillota</taxon>
        <taxon>Clostridia</taxon>
        <taxon>Eubacteriales</taxon>
        <taxon>Clostridiaceae</taxon>
        <taxon>Clostridium</taxon>
    </lineage>
</organism>
<dbReference type="RefSeq" id="WP_202750356.1">
    <property type="nucleotide sequence ID" value="NZ_JAESWC010000014.1"/>
</dbReference>
<dbReference type="EMBL" id="JAESWC010000014">
    <property type="protein sequence ID" value="MBL4937620.1"/>
    <property type="molecule type" value="Genomic_DNA"/>
</dbReference>
<sequence length="144" mass="16593">MKINREFFDNYLKYLLSALLIIVIAVVVLYSIKTAVPKVEAEGIKVSGMYNLDLKYEDIQDIKLEDTLPEGLRKVNGIDLFGTAFIGNFSSPNMNKLKVFVVSDKGPFIYITTKNVDYQYVIINRKEKNKTEELYNNIRSKIKK</sequence>
<protein>
    <recommendedName>
        <fullName evidence="4">Bacterial Pleckstrin homology domain-containing protein</fullName>
    </recommendedName>
</protein>
<proteinExistence type="predicted"/>
<evidence type="ECO:0000313" key="2">
    <source>
        <dbReference type="EMBL" id="MBL4937620.1"/>
    </source>
</evidence>
<keyword evidence="3" id="KW-1185">Reference proteome</keyword>
<accession>A0ABS1TE26</accession>
<evidence type="ECO:0008006" key="4">
    <source>
        <dbReference type="Google" id="ProtNLM"/>
    </source>
</evidence>
<dbReference type="Proteomes" id="UP000632377">
    <property type="component" value="Unassembled WGS sequence"/>
</dbReference>
<evidence type="ECO:0000313" key="3">
    <source>
        <dbReference type="Proteomes" id="UP000632377"/>
    </source>
</evidence>
<keyword evidence="1" id="KW-1133">Transmembrane helix</keyword>